<dbReference type="PROSITE" id="PS50932">
    <property type="entry name" value="HTH_LACI_2"/>
    <property type="match status" value="1"/>
</dbReference>
<dbReference type="CDD" id="cd01574">
    <property type="entry name" value="PBP1_LacI"/>
    <property type="match status" value="1"/>
</dbReference>
<dbReference type="GO" id="GO:0000976">
    <property type="term" value="F:transcription cis-regulatory region binding"/>
    <property type="evidence" value="ECO:0007669"/>
    <property type="project" value="TreeGrafter"/>
</dbReference>
<dbReference type="GO" id="GO:0003700">
    <property type="term" value="F:DNA-binding transcription factor activity"/>
    <property type="evidence" value="ECO:0007669"/>
    <property type="project" value="TreeGrafter"/>
</dbReference>
<dbReference type="SUPFAM" id="SSF53822">
    <property type="entry name" value="Periplasmic binding protein-like I"/>
    <property type="match status" value="1"/>
</dbReference>
<feature type="domain" description="HTH lacI-type" evidence="4">
    <location>
        <begin position="1"/>
        <end position="53"/>
    </location>
</feature>
<dbReference type="PANTHER" id="PTHR30146:SF109">
    <property type="entry name" value="HTH-TYPE TRANSCRIPTIONAL REGULATOR GALS"/>
    <property type="match status" value="1"/>
</dbReference>
<keyword evidence="1" id="KW-0805">Transcription regulation</keyword>
<dbReference type="SUPFAM" id="SSF47413">
    <property type="entry name" value="lambda repressor-like DNA-binding domains"/>
    <property type="match status" value="1"/>
</dbReference>
<evidence type="ECO:0000256" key="3">
    <source>
        <dbReference type="ARBA" id="ARBA00023163"/>
    </source>
</evidence>
<dbReference type="EMBL" id="CP042305">
    <property type="protein sequence ID" value="QDZ16792.1"/>
    <property type="molecule type" value="Genomic_DNA"/>
</dbReference>
<name>A0A5B8MAR0_9MICO</name>
<dbReference type="InterPro" id="IPR010982">
    <property type="entry name" value="Lambda_DNA-bd_dom_sf"/>
</dbReference>
<dbReference type="InterPro" id="IPR000843">
    <property type="entry name" value="HTH_LacI"/>
</dbReference>
<keyword evidence="2 5" id="KW-0238">DNA-binding</keyword>
<evidence type="ECO:0000313" key="6">
    <source>
        <dbReference type="Proteomes" id="UP000320216"/>
    </source>
</evidence>
<dbReference type="SMART" id="SM00354">
    <property type="entry name" value="HTH_LACI"/>
    <property type="match status" value="1"/>
</dbReference>
<evidence type="ECO:0000259" key="4">
    <source>
        <dbReference type="PROSITE" id="PS50932"/>
    </source>
</evidence>
<dbReference type="PANTHER" id="PTHR30146">
    <property type="entry name" value="LACI-RELATED TRANSCRIPTIONAL REPRESSOR"/>
    <property type="match status" value="1"/>
</dbReference>
<dbReference type="InterPro" id="IPR028082">
    <property type="entry name" value="Peripla_BP_I"/>
</dbReference>
<accession>A0A5B8MAR0</accession>
<dbReference type="CDD" id="cd01392">
    <property type="entry name" value="HTH_LacI"/>
    <property type="match status" value="1"/>
</dbReference>
<reference evidence="5 6" key="1">
    <citation type="submission" date="2019-07" db="EMBL/GenBank/DDBJ databases">
        <title>Full genome sequence of Humibacter sp. WJ7-1.</title>
        <authorList>
            <person name="Im W.-T."/>
        </authorList>
    </citation>
    <scope>NUCLEOTIDE SEQUENCE [LARGE SCALE GENOMIC DNA]</scope>
    <source>
        <strain evidence="5 6">WJ7-1</strain>
    </source>
</reference>
<keyword evidence="3" id="KW-0804">Transcription</keyword>
<proteinExistence type="predicted"/>
<evidence type="ECO:0000313" key="5">
    <source>
        <dbReference type="EMBL" id="QDZ16792.1"/>
    </source>
</evidence>
<dbReference type="KEGG" id="huw:FPZ11_08905"/>
<dbReference type="Proteomes" id="UP000320216">
    <property type="component" value="Chromosome"/>
</dbReference>
<sequence>MADVARLAGVSAQTVSRTLSGHPNVREHTRAKVLAAVEELGYRKNDAARMLSSGRSRTLGIVVFETMFYSRSAVTVGVEHAAHRAGYSVSAVTVSSLDSTAIQDAMTRLSEHNVEGIILALPLVQVNKGIEDLTRTIPTVCTDGSRTPSTHVVTVDQTMAARLATEHLLSLGHETVWHVSGPESWLEVGGRTKGWREALEEQGRFVPPALQGDWSPASGYQNGLIVGRIPDVTAVFVASDEMAFGVIRALHELGKRVPEDVSVVGVDDIPLAEYCSPSLTTVAQPFESIGERAVERLIAAIENPSSAAQTETIEPSLIVRSSTSAPA</sequence>
<dbReference type="OrthoDB" id="9785139at2"/>
<gene>
    <name evidence="5" type="ORF">FPZ11_08905</name>
</gene>
<dbReference type="Pfam" id="PF00356">
    <property type="entry name" value="LacI"/>
    <property type="match status" value="1"/>
</dbReference>
<organism evidence="5 6">
    <name type="scientific">Humibacter ginsenosidimutans</name>
    <dbReference type="NCBI Taxonomy" id="2599293"/>
    <lineage>
        <taxon>Bacteria</taxon>
        <taxon>Bacillati</taxon>
        <taxon>Actinomycetota</taxon>
        <taxon>Actinomycetes</taxon>
        <taxon>Micrococcales</taxon>
        <taxon>Microbacteriaceae</taxon>
        <taxon>Humibacter</taxon>
    </lineage>
</organism>
<evidence type="ECO:0000256" key="2">
    <source>
        <dbReference type="ARBA" id="ARBA00023125"/>
    </source>
</evidence>
<dbReference type="Gene3D" id="3.40.50.2300">
    <property type="match status" value="2"/>
</dbReference>
<dbReference type="Pfam" id="PF13377">
    <property type="entry name" value="Peripla_BP_3"/>
    <property type="match status" value="1"/>
</dbReference>
<dbReference type="AlphaFoldDB" id="A0A5B8MAR0"/>
<dbReference type="InterPro" id="IPR046335">
    <property type="entry name" value="LacI/GalR-like_sensor"/>
</dbReference>
<evidence type="ECO:0000256" key="1">
    <source>
        <dbReference type="ARBA" id="ARBA00023015"/>
    </source>
</evidence>
<keyword evidence="6" id="KW-1185">Reference proteome</keyword>
<protein>
    <submittedName>
        <fullName evidence="5">LacI family DNA-binding transcriptional regulator</fullName>
    </submittedName>
</protein>
<dbReference type="Gene3D" id="1.10.260.40">
    <property type="entry name" value="lambda repressor-like DNA-binding domains"/>
    <property type="match status" value="1"/>
</dbReference>